<keyword evidence="5" id="KW-0904">Protein phosphatase</keyword>
<keyword evidence="4 8" id="KW-0460">Magnesium</keyword>
<reference evidence="10 11" key="1">
    <citation type="journal article" date="2021" name="Sci. Rep.">
        <title>Genome sequencing of the multicellular alga Astrephomene provides insights into convergent evolution of germ-soma differentiation.</title>
        <authorList>
            <person name="Yamashita S."/>
            <person name="Yamamoto K."/>
            <person name="Matsuzaki R."/>
            <person name="Suzuki S."/>
            <person name="Yamaguchi H."/>
            <person name="Hirooka S."/>
            <person name="Minakuchi Y."/>
            <person name="Miyagishima S."/>
            <person name="Kawachi M."/>
            <person name="Toyoda A."/>
            <person name="Nozaki H."/>
        </authorList>
    </citation>
    <scope>NUCLEOTIDE SEQUENCE [LARGE SCALE GENOMIC DNA]</scope>
    <source>
        <strain evidence="10 11">NIES-4017</strain>
    </source>
</reference>
<evidence type="ECO:0000256" key="6">
    <source>
        <dbReference type="ARBA" id="ARBA00051722"/>
    </source>
</evidence>
<feature type="compositionally biased region" description="Low complexity" evidence="9">
    <location>
        <begin position="144"/>
        <end position="158"/>
    </location>
</feature>
<keyword evidence="3" id="KW-0378">Hydrolase</keyword>
<dbReference type="GO" id="GO:0046872">
    <property type="term" value="F:metal ion binding"/>
    <property type="evidence" value="ECO:0007669"/>
    <property type="project" value="UniProtKB-KW"/>
</dbReference>
<dbReference type="AlphaFoldDB" id="A0AAD3DWY6"/>
<feature type="region of interest" description="Disordered" evidence="9">
    <location>
        <begin position="37"/>
        <end position="117"/>
    </location>
</feature>
<feature type="binding site" evidence="8">
    <location>
        <position position="410"/>
    </location>
    <ligand>
        <name>Mg(2+)</name>
        <dbReference type="ChEBI" id="CHEBI:18420"/>
    </ligand>
</feature>
<dbReference type="GO" id="GO:0005634">
    <property type="term" value="C:nucleus"/>
    <property type="evidence" value="ECO:0007669"/>
    <property type="project" value="TreeGrafter"/>
</dbReference>
<feature type="compositionally biased region" description="Polar residues" evidence="9">
    <location>
        <begin position="1"/>
        <end position="13"/>
    </location>
</feature>
<dbReference type="SFLD" id="SFLDG01129">
    <property type="entry name" value="C1.5:_HAD__Beta-PGM__Phosphata"/>
    <property type="match status" value="1"/>
</dbReference>
<feature type="region of interest" description="Disordered" evidence="9">
    <location>
        <begin position="131"/>
        <end position="158"/>
    </location>
</feature>
<evidence type="ECO:0000256" key="3">
    <source>
        <dbReference type="ARBA" id="ARBA00022801"/>
    </source>
</evidence>
<dbReference type="EMBL" id="BMAR01000025">
    <property type="protein sequence ID" value="GFR48647.1"/>
    <property type="molecule type" value="Genomic_DNA"/>
</dbReference>
<comment type="similarity">
    <text evidence="1">Belongs to the HAD-like hydrolase superfamily. EYA family.</text>
</comment>
<feature type="non-terminal residue" evidence="10">
    <location>
        <position position="758"/>
    </location>
</feature>
<dbReference type="InterPro" id="IPR036412">
    <property type="entry name" value="HAD-like_sf"/>
</dbReference>
<evidence type="ECO:0000256" key="8">
    <source>
        <dbReference type="PIRSR" id="PIRSR628472-2"/>
    </source>
</evidence>
<dbReference type="EC" id="3.1.3.48" evidence="2"/>
<evidence type="ECO:0000256" key="9">
    <source>
        <dbReference type="SAM" id="MobiDB-lite"/>
    </source>
</evidence>
<feature type="active site" description="Proton donor" evidence="7">
    <location>
        <position position="410"/>
    </location>
</feature>
<evidence type="ECO:0000256" key="7">
    <source>
        <dbReference type="PIRSR" id="PIRSR628472-1"/>
    </source>
</evidence>
<comment type="catalytic activity">
    <reaction evidence="6">
        <text>O-phospho-L-tyrosyl-[protein] + H2O = L-tyrosyl-[protein] + phosphate</text>
        <dbReference type="Rhea" id="RHEA:10684"/>
        <dbReference type="Rhea" id="RHEA-COMP:10136"/>
        <dbReference type="Rhea" id="RHEA-COMP:20101"/>
        <dbReference type="ChEBI" id="CHEBI:15377"/>
        <dbReference type="ChEBI" id="CHEBI:43474"/>
        <dbReference type="ChEBI" id="CHEBI:46858"/>
        <dbReference type="ChEBI" id="CHEBI:61978"/>
        <dbReference type="EC" id="3.1.3.48"/>
    </reaction>
</comment>
<dbReference type="GO" id="GO:0004725">
    <property type="term" value="F:protein tyrosine phosphatase activity"/>
    <property type="evidence" value="ECO:0007669"/>
    <property type="project" value="UniProtKB-EC"/>
</dbReference>
<protein>
    <recommendedName>
        <fullName evidence="2">protein-tyrosine-phosphatase</fullName>
        <ecNumber evidence="2">3.1.3.48</ecNumber>
    </recommendedName>
</protein>
<evidence type="ECO:0000256" key="5">
    <source>
        <dbReference type="ARBA" id="ARBA00022912"/>
    </source>
</evidence>
<comment type="caution">
    <text evidence="10">The sequence shown here is derived from an EMBL/GenBank/DDBJ whole genome shotgun (WGS) entry which is preliminary data.</text>
</comment>
<keyword evidence="11" id="KW-1185">Reference proteome</keyword>
<organism evidence="10 11">
    <name type="scientific">Astrephomene gubernaculifera</name>
    <dbReference type="NCBI Taxonomy" id="47775"/>
    <lineage>
        <taxon>Eukaryota</taxon>
        <taxon>Viridiplantae</taxon>
        <taxon>Chlorophyta</taxon>
        <taxon>core chlorophytes</taxon>
        <taxon>Chlorophyceae</taxon>
        <taxon>CS clade</taxon>
        <taxon>Chlamydomonadales</taxon>
        <taxon>Astrephomenaceae</taxon>
        <taxon>Astrephomene</taxon>
    </lineage>
</organism>
<evidence type="ECO:0000256" key="2">
    <source>
        <dbReference type="ARBA" id="ARBA00013064"/>
    </source>
</evidence>
<feature type="compositionally biased region" description="Low complexity" evidence="9">
    <location>
        <begin position="316"/>
        <end position="338"/>
    </location>
</feature>
<gene>
    <name evidence="10" type="ORF">Agub_g10600</name>
</gene>
<feature type="compositionally biased region" description="Polar residues" evidence="9">
    <location>
        <begin position="51"/>
        <end position="62"/>
    </location>
</feature>
<comment type="cofactor">
    <cofactor evidence="8">
        <name>Mg(2+)</name>
        <dbReference type="ChEBI" id="CHEBI:18420"/>
    </cofactor>
    <text evidence="8">Binds 1 Mg(2+) ion per subunit.</text>
</comment>
<dbReference type="Gene3D" id="3.40.50.12350">
    <property type="match status" value="2"/>
</dbReference>
<feature type="region of interest" description="Disordered" evidence="9">
    <location>
        <begin position="732"/>
        <end position="758"/>
    </location>
</feature>
<sequence length="758" mass="79272">MQTVNCTTSSGTAEASHVERGKAVHGSSAFLEATGAMPQSAYDSGPGSAQHPGQLQTTQGLPSASPMYPNPVQQQAHVSTSHSHSQHPPQWGYAPNNTNWAPQQQQQQQQQIAASAPGAYQQPYSYNYHGYGTSYPYQSQHGSQQDYGYHQQPQHPYQYHQHHQYYGAQYPQHHHQQQKPFQDHYQQTHYQYYHQHQQQQHQQQQQQQQQQNYAWQSYHAYGTSGAPYDAPNPGNACSTSSGSVPYTASMPYSATAASGAASSIAVPGGDNVAVHTAATAANAASASSITQQREGGQHRAAEGTVGENSSKRRWTAQGQEQLQHQEQGAAEAPQQAGAVASTAVTRGTPAAPTAPQQHAHPQPPPLLPTTSARKTATTTVTVTVAAATAPTPTAASSSSAVDLIVVWDLDETLIIFNSLLSGAYARAAAAAHGRGPADSAAAAAAAARVAPAAAATVTRDGGVSNEAGSGVAGGGEGLAAAAAAATSLQRRAELLGQRLADLVFDFCDDHMDFRALDGLDPLNFAELWSQACTSSASSGQQPATDASATTRDNTANPAICNTSTAAAIVPKRSTLERIARVYSSGADGLSDVLGTAGCSKLAEALAEAEELTGGWVAAARRLLTEVTSAAAASAEGGAPPAAAEVTFRRVRHVLVSAGHLVATLGKLLLWGLDEHFDIRDVYSASGRPKLACFRALCSRFGPNSAYVAVGDGAEEQRAAAVMGWGFVRVALHGRTAPPPQPQPPGEQRQAQPGACSVE</sequence>
<dbReference type="PANTHER" id="PTHR10190:SF16">
    <property type="entry name" value="DEVELOPMENTAL PROTEIN EYES ABSENT"/>
    <property type="match status" value="1"/>
</dbReference>
<dbReference type="SFLD" id="SFLDS00003">
    <property type="entry name" value="Haloacid_Dehalogenase"/>
    <property type="match status" value="1"/>
</dbReference>
<name>A0AAD3DWY6_9CHLO</name>
<feature type="compositionally biased region" description="Low complexity" evidence="9">
    <location>
        <begin position="348"/>
        <end position="360"/>
    </location>
</feature>
<feature type="compositionally biased region" description="Low complexity" evidence="9">
    <location>
        <begin position="745"/>
        <end position="758"/>
    </location>
</feature>
<dbReference type="GO" id="GO:0045739">
    <property type="term" value="P:positive regulation of DNA repair"/>
    <property type="evidence" value="ECO:0007669"/>
    <property type="project" value="TreeGrafter"/>
</dbReference>
<feature type="binding site" evidence="8">
    <location>
        <position position="711"/>
    </location>
    <ligand>
        <name>Mg(2+)</name>
        <dbReference type="ChEBI" id="CHEBI:18420"/>
    </ligand>
</feature>
<feature type="binding site" evidence="8">
    <location>
        <position position="408"/>
    </location>
    <ligand>
        <name>Mg(2+)</name>
        <dbReference type="ChEBI" id="CHEBI:18420"/>
    </ligand>
</feature>
<feature type="region of interest" description="Disordered" evidence="9">
    <location>
        <begin position="1"/>
        <end position="24"/>
    </location>
</feature>
<evidence type="ECO:0000256" key="1">
    <source>
        <dbReference type="ARBA" id="ARBA00010501"/>
    </source>
</evidence>
<dbReference type="InterPro" id="IPR038102">
    <property type="entry name" value="EYA_dom_sf"/>
</dbReference>
<dbReference type="SUPFAM" id="SSF56784">
    <property type="entry name" value="HAD-like"/>
    <property type="match status" value="1"/>
</dbReference>
<feature type="region of interest" description="Disordered" evidence="9">
    <location>
        <begin position="284"/>
        <end position="371"/>
    </location>
</feature>
<dbReference type="GO" id="GO:0030154">
    <property type="term" value="P:cell differentiation"/>
    <property type="evidence" value="ECO:0007669"/>
    <property type="project" value="TreeGrafter"/>
</dbReference>
<evidence type="ECO:0000256" key="4">
    <source>
        <dbReference type="ARBA" id="ARBA00022842"/>
    </source>
</evidence>
<feature type="region of interest" description="Disordered" evidence="9">
    <location>
        <begin position="535"/>
        <end position="555"/>
    </location>
</feature>
<evidence type="ECO:0000313" key="10">
    <source>
        <dbReference type="EMBL" id="GFR48647.1"/>
    </source>
</evidence>
<dbReference type="PANTHER" id="PTHR10190">
    <property type="entry name" value="EYES ABSENT"/>
    <property type="match status" value="1"/>
</dbReference>
<feature type="region of interest" description="Disordered" evidence="9">
    <location>
        <begin position="192"/>
        <end position="211"/>
    </location>
</feature>
<feature type="active site" description="Nucleophile" evidence="7">
    <location>
        <position position="408"/>
    </location>
</feature>
<dbReference type="InterPro" id="IPR028472">
    <property type="entry name" value="EYA"/>
</dbReference>
<evidence type="ECO:0000313" key="11">
    <source>
        <dbReference type="Proteomes" id="UP001054857"/>
    </source>
</evidence>
<keyword evidence="8" id="KW-0479">Metal-binding</keyword>
<proteinExistence type="inferred from homology"/>
<feature type="compositionally biased region" description="Low complexity" evidence="9">
    <location>
        <begin position="73"/>
        <end position="87"/>
    </location>
</feature>
<accession>A0AAD3DWY6</accession>
<dbReference type="Proteomes" id="UP001054857">
    <property type="component" value="Unassembled WGS sequence"/>
</dbReference>